<protein>
    <recommendedName>
        <fullName evidence="1">Haem-binding domain-containing protein</fullName>
    </recommendedName>
</protein>
<dbReference type="SMART" id="SM01235">
    <property type="entry name" value="Haem_bd"/>
    <property type="match status" value="1"/>
</dbReference>
<keyword evidence="3" id="KW-1185">Reference proteome</keyword>
<dbReference type="InterPro" id="IPR025992">
    <property type="entry name" value="Haem-bd"/>
</dbReference>
<name>A0ABQ1R090_9FLAO</name>
<gene>
    <name evidence="2" type="ORF">GCM10011361_16750</name>
</gene>
<dbReference type="Pfam" id="PF14376">
    <property type="entry name" value="Haem_bd"/>
    <property type="match status" value="1"/>
</dbReference>
<organism evidence="2 3">
    <name type="scientific">Muriicola marianensis</name>
    <dbReference type="NCBI Taxonomy" id="1324801"/>
    <lineage>
        <taxon>Bacteria</taxon>
        <taxon>Pseudomonadati</taxon>
        <taxon>Bacteroidota</taxon>
        <taxon>Flavobacteriia</taxon>
        <taxon>Flavobacteriales</taxon>
        <taxon>Flavobacteriaceae</taxon>
        <taxon>Muriicola</taxon>
    </lineage>
</organism>
<comment type="caution">
    <text evidence="2">The sequence shown here is derived from an EMBL/GenBank/DDBJ whole genome shotgun (WGS) entry which is preliminary data.</text>
</comment>
<proteinExistence type="predicted"/>
<evidence type="ECO:0000259" key="1">
    <source>
        <dbReference type="SMART" id="SM01235"/>
    </source>
</evidence>
<dbReference type="EMBL" id="BMFH01000001">
    <property type="protein sequence ID" value="GGD50754.1"/>
    <property type="molecule type" value="Genomic_DNA"/>
</dbReference>
<sequence length="164" mass="19400">MLKKIGLLLLIALGVIQFFRPEKNESNDLTYDITTKYEVPKEVEEILRVSCNDCHSNKTEYPWYAEIQPVGWWLNDHVEDGKRHLNFSELTKRPIAIQNHKFEETVEMVEEKEMPLESYTYFGLHPEANLSEAQRQVLIRWAKDQMTFLANNYPADSLVMPRRR</sequence>
<reference evidence="3" key="1">
    <citation type="journal article" date="2019" name="Int. J. Syst. Evol. Microbiol.">
        <title>The Global Catalogue of Microorganisms (GCM) 10K type strain sequencing project: providing services to taxonomists for standard genome sequencing and annotation.</title>
        <authorList>
            <consortium name="The Broad Institute Genomics Platform"/>
            <consortium name="The Broad Institute Genome Sequencing Center for Infectious Disease"/>
            <person name="Wu L."/>
            <person name="Ma J."/>
        </authorList>
    </citation>
    <scope>NUCLEOTIDE SEQUENCE [LARGE SCALE GENOMIC DNA]</scope>
    <source>
        <strain evidence="3">CGMCC 1.12606</strain>
    </source>
</reference>
<evidence type="ECO:0000313" key="3">
    <source>
        <dbReference type="Proteomes" id="UP000625780"/>
    </source>
</evidence>
<evidence type="ECO:0000313" key="2">
    <source>
        <dbReference type="EMBL" id="GGD50754.1"/>
    </source>
</evidence>
<dbReference type="RefSeq" id="WP_188370224.1">
    <property type="nucleotide sequence ID" value="NZ_BMFH01000001.1"/>
</dbReference>
<dbReference type="Proteomes" id="UP000625780">
    <property type="component" value="Unassembled WGS sequence"/>
</dbReference>
<feature type="domain" description="Haem-binding" evidence="1">
    <location>
        <begin position="10"/>
        <end position="146"/>
    </location>
</feature>
<accession>A0ABQ1R090</accession>